<dbReference type="Proteomes" id="UP000799437">
    <property type="component" value="Unassembled WGS sequence"/>
</dbReference>
<proteinExistence type="predicted"/>
<accession>A0A6A6W5Q3</accession>
<gene>
    <name evidence="2" type="ORF">EJ05DRAFT_500813</name>
</gene>
<feature type="compositionally biased region" description="Low complexity" evidence="1">
    <location>
        <begin position="245"/>
        <end position="278"/>
    </location>
</feature>
<dbReference type="EMBL" id="ML996573">
    <property type="protein sequence ID" value="KAF2757270.1"/>
    <property type="molecule type" value="Genomic_DNA"/>
</dbReference>
<dbReference type="AlphaFoldDB" id="A0A6A6W5Q3"/>
<dbReference type="InterPro" id="IPR046670">
    <property type="entry name" value="DUF6540"/>
</dbReference>
<feature type="compositionally biased region" description="Low complexity" evidence="1">
    <location>
        <begin position="186"/>
        <end position="208"/>
    </location>
</feature>
<dbReference type="GeneID" id="54488092"/>
<sequence>MTYSPVWLCKYRRSSNMRYHFALFIPNKAYVSQNPQDKNEVCKGTIIHVVGAPMAGYSHEFKRNYDTSTSDQLRGLVHIGHVDQGLVYEPPTEDFSRHSSAMSSLERVALQIQAPRASENFMAPVNDTTNRRCQEWTVDYIRALVRHGYLHENATAIAQAERDPPEFGIGLQSIGQVGARSQGGRAQASSAHATSQAQVKQGQAGQAVENSVSGWTPWEWYADHSMWGRYSATKGWDWRDAEKPQQGADASKSKSAAQAGQASGASASGASASDASDASGEDWSAWQWYADSSKWGRHSETHGWDWRDPT</sequence>
<keyword evidence="3" id="KW-1185">Reference proteome</keyword>
<dbReference type="RefSeq" id="XP_033599721.1">
    <property type="nucleotide sequence ID" value="XM_033747038.1"/>
</dbReference>
<feature type="region of interest" description="Disordered" evidence="1">
    <location>
        <begin position="241"/>
        <end position="282"/>
    </location>
</feature>
<name>A0A6A6W5Q3_9PEZI</name>
<evidence type="ECO:0000313" key="3">
    <source>
        <dbReference type="Proteomes" id="UP000799437"/>
    </source>
</evidence>
<dbReference type="Pfam" id="PF20174">
    <property type="entry name" value="DUF6540"/>
    <property type="match status" value="1"/>
</dbReference>
<evidence type="ECO:0000313" key="2">
    <source>
        <dbReference type="EMBL" id="KAF2757270.1"/>
    </source>
</evidence>
<evidence type="ECO:0000256" key="1">
    <source>
        <dbReference type="SAM" id="MobiDB-lite"/>
    </source>
</evidence>
<reference evidence="2" key="1">
    <citation type="journal article" date="2020" name="Stud. Mycol.">
        <title>101 Dothideomycetes genomes: a test case for predicting lifestyles and emergence of pathogens.</title>
        <authorList>
            <person name="Haridas S."/>
            <person name="Albert R."/>
            <person name="Binder M."/>
            <person name="Bloem J."/>
            <person name="Labutti K."/>
            <person name="Salamov A."/>
            <person name="Andreopoulos B."/>
            <person name="Baker S."/>
            <person name="Barry K."/>
            <person name="Bills G."/>
            <person name="Bluhm B."/>
            <person name="Cannon C."/>
            <person name="Castanera R."/>
            <person name="Culley D."/>
            <person name="Daum C."/>
            <person name="Ezra D."/>
            <person name="Gonzalez J."/>
            <person name="Henrissat B."/>
            <person name="Kuo A."/>
            <person name="Liang C."/>
            <person name="Lipzen A."/>
            <person name="Lutzoni F."/>
            <person name="Magnuson J."/>
            <person name="Mondo S."/>
            <person name="Nolan M."/>
            <person name="Ohm R."/>
            <person name="Pangilinan J."/>
            <person name="Park H.-J."/>
            <person name="Ramirez L."/>
            <person name="Alfaro M."/>
            <person name="Sun H."/>
            <person name="Tritt A."/>
            <person name="Yoshinaga Y."/>
            <person name="Zwiers L.-H."/>
            <person name="Turgeon B."/>
            <person name="Goodwin S."/>
            <person name="Spatafora J."/>
            <person name="Crous P."/>
            <person name="Grigoriev I."/>
        </authorList>
    </citation>
    <scope>NUCLEOTIDE SEQUENCE</scope>
    <source>
        <strain evidence="2">CBS 121739</strain>
    </source>
</reference>
<dbReference type="OrthoDB" id="1658288at2759"/>
<feature type="region of interest" description="Disordered" evidence="1">
    <location>
        <begin position="178"/>
        <end position="210"/>
    </location>
</feature>
<protein>
    <submittedName>
        <fullName evidence="2">Uncharacterized protein</fullName>
    </submittedName>
</protein>
<organism evidence="2 3">
    <name type="scientific">Pseudovirgaria hyperparasitica</name>
    <dbReference type="NCBI Taxonomy" id="470096"/>
    <lineage>
        <taxon>Eukaryota</taxon>
        <taxon>Fungi</taxon>
        <taxon>Dikarya</taxon>
        <taxon>Ascomycota</taxon>
        <taxon>Pezizomycotina</taxon>
        <taxon>Dothideomycetes</taxon>
        <taxon>Dothideomycetes incertae sedis</taxon>
        <taxon>Acrospermales</taxon>
        <taxon>Acrospermaceae</taxon>
        <taxon>Pseudovirgaria</taxon>
    </lineage>
</organism>